<dbReference type="EMBL" id="CP012333">
    <property type="protein sequence ID" value="AKV02085.1"/>
    <property type="molecule type" value="Genomic_DNA"/>
</dbReference>
<accession>A0A0K1Q9J0</accession>
<organism evidence="1 2">
    <name type="scientific">Labilithrix luteola</name>
    <dbReference type="NCBI Taxonomy" id="1391654"/>
    <lineage>
        <taxon>Bacteria</taxon>
        <taxon>Pseudomonadati</taxon>
        <taxon>Myxococcota</taxon>
        <taxon>Polyangia</taxon>
        <taxon>Polyangiales</taxon>
        <taxon>Labilitrichaceae</taxon>
        <taxon>Labilithrix</taxon>
    </lineage>
</organism>
<dbReference type="AlphaFoldDB" id="A0A0K1Q9J0"/>
<protein>
    <submittedName>
        <fullName evidence="1">Uncharacterized protein</fullName>
    </submittedName>
</protein>
<reference evidence="1 2" key="1">
    <citation type="submission" date="2015-08" db="EMBL/GenBank/DDBJ databases">
        <authorList>
            <person name="Babu N.S."/>
            <person name="Beckwith C.J."/>
            <person name="Beseler K.G."/>
            <person name="Brison A."/>
            <person name="Carone J.V."/>
            <person name="Caskin T.P."/>
            <person name="Diamond M."/>
            <person name="Durham M.E."/>
            <person name="Foxe J.M."/>
            <person name="Go M."/>
            <person name="Henderson B.A."/>
            <person name="Jones I.B."/>
            <person name="McGettigan J.A."/>
            <person name="Micheletti S.J."/>
            <person name="Nasrallah M.E."/>
            <person name="Ortiz D."/>
            <person name="Piller C.R."/>
            <person name="Privatt S.R."/>
            <person name="Schneider S.L."/>
            <person name="Sharp S."/>
            <person name="Smith T.C."/>
            <person name="Stanton J.D."/>
            <person name="Ullery H.E."/>
            <person name="Wilson R.J."/>
            <person name="Serrano M.G."/>
            <person name="Buck G."/>
            <person name="Lee V."/>
            <person name="Wang Y."/>
            <person name="Carvalho R."/>
            <person name="Voegtly L."/>
            <person name="Shi R."/>
            <person name="Duckworth R."/>
            <person name="Johnson A."/>
            <person name="Loviza R."/>
            <person name="Walstead R."/>
            <person name="Shah Z."/>
            <person name="Kiflezghi M."/>
            <person name="Wade K."/>
            <person name="Ball S.L."/>
            <person name="Bradley K.W."/>
            <person name="Asai D.J."/>
            <person name="Bowman C.A."/>
            <person name="Russell D.A."/>
            <person name="Pope W.H."/>
            <person name="Jacobs-Sera D."/>
            <person name="Hendrix R.W."/>
            <person name="Hatfull G.F."/>
        </authorList>
    </citation>
    <scope>NUCLEOTIDE SEQUENCE [LARGE SCALE GENOMIC DNA]</scope>
    <source>
        <strain evidence="1 2">DSM 27648</strain>
    </source>
</reference>
<dbReference type="KEGG" id="llu:AKJ09_08748"/>
<proteinExistence type="predicted"/>
<evidence type="ECO:0000313" key="1">
    <source>
        <dbReference type="EMBL" id="AKV02085.1"/>
    </source>
</evidence>
<gene>
    <name evidence="1" type="ORF">AKJ09_08748</name>
</gene>
<keyword evidence="2" id="KW-1185">Reference proteome</keyword>
<dbReference type="Proteomes" id="UP000064967">
    <property type="component" value="Chromosome"/>
</dbReference>
<sequence>MTFDEELGELTMSKNAVVARRGSKPREAGKTWKDVCRIEGAGQRPFDFLAQPPRFTACLHARR</sequence>
<name>A0A0K1Q9J0_9BACT</name>
<evidence type="ECO:0000313" key="2">
    <source>
        <dbReference type="Proteomes" id="UP000064967"/>
    </source>
</evidence>